<dbReference type="Proteomes" id="UP000031586">
    <property type="component" value="Unassembled WGS sequence"/>
</dbReference>
<dbReference type="PANTHER" id="PTHR43280">
    <property type="entry name" value="ARAC-FAMILY TRANSCRIPTIONAL REGULATOR"/>
    <property type="match status" value="1"/>
</dbReference>
<dbReference type="InterPro" id="IPR018060">
    <property type="entry name" value="HTH_AraC"/>
</dbReference>
<keyword evidence="1" id="KW-0805">Transcription regulation</keyword>
<dbReference type="InterPro" id="IPR003313">
    <property type="entry name" value="AraC-bd"/>
</dbReference>
<dbReference type="PANTHER" id="PTHR43280:SF27">
    <property type="entry name" value="TRANSCRIPTIONAL REGULATOR MTLR"/>
    <property type="match status" value="1"/>
</dbReference>
<dbReference type="AlphaFoldDB" id="A0A0C1VD39"/>
<accession>A0A0C1VD39</accession>
<dbReference type="PATRIC" id="fig|1229493.5.peg.5169"/>
<dbReference type="Pfam" id="PF12833">
    <property type="entry name" value="HTH_18"/>
    <property type="match status" value="1"/>
</dbReference>
<organism evidence="5 6">
    <name type="scientific">Vibrio owensii CAIM 1854 = LMG 25443</name>
    <dbReference type="NCBI Taxonomy" id="1229493"/>
    <lineage>
        <taxon>Bacteria</taxon>
        <taxon>Pseudomonadati</taxon>
        <taxon>Pseudomonadota</taxon>
        <taxon>Gammaproteobacteria</taxon>
        <taxon>Vibrionales</taxon>
        <taxon>Vibrionaceae</taxon>
        <taxon>Vibrio</taxon>
    </lineage>
</organism>
<name>A0A0C1VD39_9VIBR</name>
<reference evidence="5 6" key="1">
    <citation type="submission" date="2014-07" db="EMBL/GenBank/DDBJ databases">
        <title>Unique and conserved regions in Vibrio harveyi and related species in comparison with the shrimp pathogen Vibrio harveyi CAIM 1792.</title>
        <authorList>
            <person name="Espinoza-Valles I."/>
            <person name="Vora G."/>
            <person name="Leekitcharoenphon P."/>
            <person name="Ussery D."/>
            <person name="Hoj L."/>
            <person name="Gomez-Gil B."/>
        </authorList>
    </citation>
    <scope>NUCLEOTIDE SEQUENCE [LARGE SCALE GENOMIC DNA]</scope>
    <source>
        <strain evidence="6">CAIM 1854 / LMG 25443</strain>
    </source>
</reference>
<dbReference type="GO" id="GO:0003700">
    <property type="term" value="F:DNA-binding transcription factor activity"/>
    <property type="evidence" value="ECO:0007669"/>
    <property type="project" value="InterPro"/>
</dbReference>
<evidence type="ECO:0000256" key="3">
    <source>
        <dbReference type="ARBA" id="ARBA00023163"/>
    </source>
</evidence>
<dbReference type="EMBL" id="JPRD01000066">
    <property type="protein sequence ID" value="KIF47523.1"/>
    <property type="molecule type" value="Genomic_DNA"/>
</dbReference>
<evidence type="ECO:0000313" key="6">
    <source>
        <dbReference type="Proteomes" id="UP000031586"/>
    </source>
</evidence>
<dbReference type="GO" id="GO:0043565">
    <property type="term" value="F:sequence-specific DNA binding"/>
    <property type="evidence" value="ECO:0007669"/>
    <property type="project" value="InterPro"/>
</dbReference>
<evidence type="ECO:0000313" key="5">
    <source>
        <dbReference type="EMBL" id="KIF47523.1"/>
    </source>
</evidence>
<dbReference type="SUPFAM" id="SSF46689">
    <property type="entry name" value="Homeodomain-like"/>
    <property type="match status" value="2"/>
</dbReference>
<dbReference type="RefSeq" id="WP_020196796.1">
    <property type="nucleotide sequence ID" value="NZ_BAOH01000077.1"/>
</dbReference>
<evidence type="ECO:0000256" key="1">
    <source>
        <dbReference type="ARBA" id="ARBA00023015"/>
    </source>
</evidence>
<dbReference type="InterPro" id="IPR009057">
    <property type="entry name" value="Homeodomain-like_sf"/>
</dbReference>
<dbReference type="PROSITE" id="PS01124">
    <property type="entry name" value="HTH_ARAC_FAMILY_2"/>
    <property type="match status" value="1"/>
</dbReference>
<dbReference type="Pfam" id="PF02311">
    <property type="entry name" value="AraC_binding"/>
    <property type="match status" value="1"/>
</dbReference>
<protein>
    <submittedName>
        <fullName evidence="5">AraC family transcriptional regulator</fullName>
    </submittedName>
</protein>
<dbReference type="Gene3D" id="1.10.10.60">
    <property type="entry name" value="Homeodomain-like"/>
    <property type="match status" value="2"/>
</dbReference>
<dbReference type="InterPro" id="IPR037923">
    <property type="entry name" value="HTH-like"/>
</dbReference>
<dbReference type="SUPFAM" id="SSF51215">
    <property type="entry name" value="Regulatory protein AraC"/>
    <property type="match status" value="1"/>
</dbReference>
<sequence>MAHIEKVPQRPGFSWRYRRIDEPAKEYDFHFHDDVFELVIHRHFTGTLHIGHHELEVTHDQMLLIAPGVPHSIHSTSVESNCETHVIWFKREWIANLMFYCTELRKLDPLLKAANKGVVFSERTAQQVVDLLQELMKVPAMEQLSRFIHILSLVAHDEAAKTLMTHSYLSMSEHEQQERERVASVNAYLEQHFANKVTLADLANYLSLSESAVTRLFQKHFKEPFSQRLMKLRINHAADLLQSTELPIGIVFERVGYRNQALFNRHFKTYKGLTPRDYRQHYQQRIQP</sequence>
<comment type="caution">
    <text evidence="5">The sequence shown here is derived from an EMBL/GenBank/DDBJ whole genome shotgun (WGS) entry which is preliminary data.</text>
</comment>
<proteinExistence type="predicted"/>
<evidence type="ECO:0000259" key="4">
    <source>
        <dbReference type="PROSITE" id="PS01124"/>
    </source>
</evidence>
<evidence type="ECO:0000256" key="2">
    <source>
        <dbReference type="ARBA" id="ARBA00023125"/>
    </source>
</evidence>
<dbReference type="SMART" id="SM00342">
    <property type="entry name" value="HTH_ARAC"/>
    <property type="match status" value="1"/>
</dbReference>
<keyword evidence="2" id="KW-0238">DNA-binding</keyword>
<keyword evidence="3" id="KW-0804">Transcription</keyword>
<feature type="domain" description="HTH araC/xylS-type" evidence="4">
    <location>
        <begin position="183"/>
        <end position="281"/>
    </location>
</feature>
<gene>
    <name evidence="5" type="ORF">H735_27355</name>
</gene>